<keyword evidence="3" id="KW-0508">mRNA splicing</keyword>
<evidence type="ECO:0000313" key="8">
    <source>
        <dbReference type="Proteomes" id="UP001157418"/>
    </source>
</evidence>
<feature type="domain" description="RRM" evidence="6">
    <location>
        <begin position="33"/>
        <end position="110"/>
    </location>
</feature>
<dbReference type="InterPro" id="IPR012677">
    <property type="entry name" value="Nucleotide-bd_a/b_plait_sf"/>
</dbReference>
<keyword evidence="1" id="KW-0507">mRNA processing</keyword>
<dbReference type="InterPro" id="IPR050907">
    <property type="entry name" value="SRSF"/>
</dbReference>
<feature type="compositionally biased region" description="Polar residues" evidence="5">
    <location>
        <begin position="507"/>
        <end position="517"/>
    </location>
</feature>
<dbReference type="GO" id="GO:0006397">
    <property type="term" value="P:mRNA processing"/>
    <property type="evidence" value="ECO:0007669"/>
    <property type="project" value="UniProtKB-KW"/>
</dbReference>
<dbReference type="PANTHER" id="PTHR23147">
    <property type="entry name" value="SERINE/ARGININE RICH SPLICING FACTOR"/>
    <property type="match status" value="1"/>
</dbReference>
<keyword evidence="2" id="KW-0747">Spliceosome</keyword>
<evidence type="ECO:0000256" key="1">
    <source>
        <dbReference type="ARBA" id="ARBA00022664"/>
    </source>
</evidence>
<feature type="compositionally biased region" description="Basic and acidic residues" evidence="5">
    <location>
        <begin position="1"/>
        <end position="15"/>
    </location>
</feature>
<dbReference type="SMART" id="SM00360">
    <property type="entry name" value="RRM"/>
    <property type="match status" value="1"/>
</dbReference>
<sequence length="625" mass="69736">MLPRKLDGRTSEKGEWTQVRGRKNNHNSRKVISSYYVTNIPDGTSRFILKEVFKPFGRISDVYIPGRKDKGGTFFGFVKFEGVLDEVKLEKSMQRVKCGQCILKVSISKYQKQDKKKIFTSNDRFGDPPTYPPPTHPSSRQPQNVRGASRDGRTFSEAVSAPLRSGLQPPSTVALKHVLAMVGWNDCALVGEVTSLHLLTELPKLVEAECSFSKKLFYAGGMRIVLRFDLPKEAENFLREEHTWNRWFKWLRLGVFDEPNIERIAWVKITGVPISLRAEENYTIIANIFGNTIQADGQNWQNLDLSYGTACILTSSLTRINSHTIGTFNNKSYNVGIVEYDYNWHPFFHNTATPQDESDMEEDEEMNEQSNHEEEDDFSNNDSEEEGISDTWDNQDTEELEEGEINQHEAPEDLNLIGKEFVDGGDAVVTKLGTTCIGISKTTLNVGDASTPSVQIFNHEVGNTDVIGGDTYLHISNMVGTTGLPSPNFGTTHLKSLGPHIIKPDSNVVSTPSNKNPNHIDPIPDFEMGDSIGKRRKVDRSFASLITPHRIFDPPLGDSSQPIGDTIPIQCPSKSTLFSLDLNKPISISDSSICSISTEVRSSNNEIDSTIRIGNEVGTKLMSNL</sequence>
<gene>
    <name evidence="7" type="ORF">LVIROSA_LOCUS26665</name>
</gene>
<protein>
    <recommendedName>
        <fullName evidence="6">RRM domain-containing protein</fullName>
    </recommendedName>
</protein>
<evidence type="ECO:0000256" key="4">
    <source>
        <dbReference type="PROSITE-ProRule" id="PRU00176"/>
    </source>
</evidence>
<dbReference type="PROSITE" id="PS50102">
    <property type="entry name" value="RRM"/>
    <property type="match status" value="1"/>
</dbReference>
<name>A0AAU9NRR6_9ASTR</name>
<proteinExistence type="predicted"/>
<evidence type="ECO:0000256" key="2">
    <source>
        <dbReference type="ARBA" id="ARBA00022728"/>
    </source>
</evidence>
<dbReference type="Gene3D" id="3.30.70.330">
    <property type="match status" value="1"/>
</dbReference>
<organism evidence="7 8">
    <name type="scientific">Lactuca virosa</name>
    <dbReference type="NCBI Taxonomy" id="75947"/>
    <lineage>
        <taxon>Eukaryota</taxon>
        <taxon>Viridiplantae</taxon>
        <taxon>Streptophyta</taxon>
        <taxon>Embryophyta</taxon>
        <taxon>Tracheophyta</taxon>
        <taxon>Spermatophyta</taxon>
        <taxon>Magnoliopsida</taxon>
        <taxon>eudicotyledons</taxon>
        <taxon>Gunneridae</taxon>
        <taxon>Pentapetalae</taxon>
        <taxon>asterids</taxon>
        <taxon>campanulids</taxon>
        <taxon>Asterales</taxon>
        <taxon>Asteraceae</taxon>
        <taxon>Cichorioideae</taxon>
        <taxon>Cichorieae</taxon>
        <taxon>Lactucinae</taxon>
        <taxon>Lactuca</taxon>
    </lineage>
</organism>
<evidence type="ECO:0000313" key="7">
    <source>
        <dbReference type="EMBL" id="CAH1440537.1"/>
    </source>
</evidence>
<dbReference type="GO" id="GO:0003723">
    <property type="term" value="F:RNA binding"/>
    <property type="evidence" value="ECO:0007669"/>
    <property type="project" value="UniProtKB-UniRule"/>
</dbReference>
<evidence type="ECO:0000256" key="3">
    <source>
        <dbReference type="ARBA" id="ARBA00023187"/>
    </source>
</evidence>
<reference evidence="7 8" key="1">
    <citation type="submission" date="2022-01" db="EMBL/GenBank/DDBJ databases">
        <authorList>
            <person name="Xiong W."/>
            <person name="Schranz E."/>
        </authorList>
    </citation>
    <scope>NUCLEOTIDE SEQUENCE [LARGE SCALE GENOMIC DNA]</scope>
</reference>
<feature type="region of interest" description="Disordered" evidence="5">
    <location>
        <begin position="351"/>
        <end position="391"/>
    </location>
</feature>
<comment type="caution">
    <text evidence="7">The sequence shown here is derived from an EMBL/GenBank/DDBJ whole genome shotgun (WGS) entry which is preliminary data.</text>
</comment>
<feature type="region of interest" description="Disordered" evidence="5">
    <location>
        <begin position="120"/>
        <end position="151"/>
    </location>
</feature>
<dbReference type="InterPro" id="IPR035979">
    <property type="entry name" value="RBD_domain_sf"/>
</dbReference>
<dbReference type="SUPFAM" id="SSF54928">
    <property type="entry name" value="RNA-binding domain, RBD"/>
    <property type="match status" value="1"/>
</dbReference>
<accession>A0AAU9NRR6</accession>
<dbReference type="AlphaFoldDB" id="A0AAU9NRR6"/>
<dbReference type="EMBL" id="CAKMRJ010005412">
    <property type="protein sequence ID" value="CAH1440537.1"/>
    <property type="molecule type" value="Genomic_DNA"/>
</dbReference>
<feature type="region of interest" description="Disordered" evidence="5">
    <location>
        <begin position="506"/>
        <end position="528"/>
    </location>
</feature>
<dbReference type="GO" id="GO:0005681">
    <property type="term" value="C:spliceosomal complex"/>
    <property type="evidence" value="ECO:0007669"/>
    <property type="project" value="UniProtKB-KW"/>
</dbReference>
<evidence type="ECO:0000256" key="5">
    <source>
        <dbReference type="SAM" id="MobiDB-lite"/>
    </source>
</evidence>
<feature type="compositionally biased region" description="Acidic residues" evidence="5">
    <location>
        <begin position="356"/>
        <end position="391"/>
    </location>
</feature>
<evidence type="ECO:0000259" key="6">
    <source>
        <dbReference type="PROSITE" id="PS50102"/>
    </source>
</evidence>
<dbReference type="Proteomes" id="UP001157418">
    <property type="component" value="Unassembled WGS sequence"/>
</dbReference>
<feature type="region of interest" description="Disordered" evidence="5">
    <location>
        <begin position="1"/>
        <end position="23"/>
    </location>
</feature>
<dbReference type="InterPro" id="IPR000504">
    <property type="entry name" value="RRM_dom"/>
</dbReference>
<dbReference type="GO" id="GO:0008380">
    <property type="term" value="P:RNA splicing"/>
    <property type="evidence" value="ECO:0007669"/>
    <property type="project" value="UniProtKB-KW"/>
</dbReference>
<keyword evidence="4" id="KW-0694">RNA-binding</keyword>
<keyword evidence="8" id="KW-1185">Reference proteome</keyword>
<dbReference type="Pfam" id="PF00076">
    <property type="entry name" value="RRM_1"/>
    <property type="match status" value="1"/>
</dbReference>
<dbReference type="CDD" id="cd00590">
    <property type="entry name" value="RRM_SF"/>
    <property type="match status" value="1"/>
</dbReference>